<comment type="caution">
    <text evidence="1">The sequence shown here is derived from an EMBL/GenBank/DDBJ whole genome shotgun (WGS) entry which is preliminary data.</text>
</comment>
<evidence type="ECO:0000313" key="2">
    <source>
        <dbReference type="Proteomes" id="UP000295129"/>
    </source>
</evidence>
<organism evidence="1 2">
    <name type="scientific">Azoarcus indigens</name>
    <dbReference type="NCBI Taxonomy" id="29545"/>
    <lineage>
        <taxon>Bacteria</taxon>
        <taxon>Pseudomonadati</taxon>
        <taxon>Pseudomonadota</taxon>
        <taxon>Betaproteobacteria</taxon>
        <taxon>Rhodocyclales</taxon>
        <taxon>Zoogloeaceae</taxon>
        <taxon>Azoarcus</taxon>
    </lineage>
</organism>
<keyword evidence="2" id="KW-1185">Reference proteome</keyword>
<dbReference type="AlphaFoldDB" id="A0A4R6DPH3"/>
<dbReference type="SUPFAM" id="SSF53474">
    <property type="entry name" value="alpha/beta-Hydrolases"/>
    <property type="match status" value="1"/>
</dbReference>
<dbReference type="EMBL" id="SNVV01000024">
    <property type="protein sequence ID" value="TDN46860.1"/>
    <property type="molecule type" value="Genomic_DNA"/>
</dbReference>
<protein>
    <recommendedName>
        <fullName evidence="3">Alpha/beta hydrolase family protein</fullName>
    </recommendedName>
</protein>
<evidence type="ECO:0008006" key="3">
    <source>
        <dbReference type="Google" id="ProtNLM"/>
    </source>
</evidence>
<sequence>MGPSGWRLPVRAAAVVRSVSAAQSAAGISTAALLVCLATGLTACSTVPTPEARRDAADALARAQGWQAQAIPAGAFTLLAYLPANAAADPADTLTVYLEGDGLAWITRSQPSDDPTPRDPLALRLALAQPAGKAAYLGRPCQYLRQQNPACGSRYWTTARFAPEVVEASSRALDQLKQATASRRLILVGHSGGGAVAALLAARRTDVDRLITIAGNLDHRAWTTRLRLSPLTASLNPADEIAALRRLPQWHFAGGKDSALPAELVRNFAAAFPPGSPVQVRVEPDYDHHCCWAQAWPQLYGMAAGQ</sequence>
<reference evidence="1 2" key="1">
    <citation type="submission" date="2019-03" db="EMBL/GenBank/DDBJ databases">
        <title>Genomic Encyclopedia of Type Strains, Phase IV (KMG-IV): sequencing the most valuable type-strain genomes for metagenomic binning, comparative biology and taxonomic classification.</title>
        <authorList>
            <person name="Goeker M."/>
        </authorList>
    </citation>
    <scope>NUCLEOTIDE SEQUENCE [LARGE SCALE GENOMIC DNA]</scope>
    <source>
        <strain evidence="1 2">DSM 12121</strain>
    </source>
</reference>
<proteinExistence type="predicted"/>
<name>A0A4R6DPH3_9RHOO</name>
<accession>A0A4R6DPH3</accession>
<dbReference type="Proteomes" id="UP000295129">
    <property type="component" value="Unassembled WGS sequence"/>
</dbReference>
<dbReference type="Gene3D" id="3.40.50.1820">
    <property type="entry name" value="alpha/beta hydrolase"/>
    <property type="match status" value="1"/>
</dbReference>
<dbReference type="InterPro" id="IPR029058">
    <property type="entry name" value="AB_hydrolase_fold"/>
</dbReference>
<gene>
    <name evidence="1" type="ORF">C7389_12420</name>
</gene>
<evidence type="ECO:0000313" key="1">
    <source>
        <dbReference type="EMBL" id="TDN46860.1"/>
    </source>
</evidence>